<proteinExistence type="predicted"/>
<feature type="compositionally biased region" description="Low complexity" evidence="1">
    <location>
        <begin position="161"/>
        <end position="172"/>
    </location>
</feature>
<gene>
    <name evidence="2" type="ORF">HGQ98_01665</name>
</gene>
<evidence type="ECO:0008006" key="4">
    <source>
        <dbReference type="Google" id="ProtNLM"/>
    </source>
</evidence>
<feature type="compositionally biased region" description="Low complexity" evidence="1">
    <location>
        <begin position="130"/>
        <end position="145"/>
    </location>
</feature>
<evidence type="ECO:0000313" key="3">
    <source>
        <dbReference type="Proteomes" id="UP000542405"/>
    </source>
</evidence>
<reference evidence="2 3" key="1">
    <citation type="submission" date="2020-04" db="EMBL/GenBank/DDBJ databases">
        <title>Achromobacter ruhlandii genome sequencing and assembly.</title>
        <authorList>
            <person name="Martins R.C.R."/>
            <person name="Perdigao-Neto L.V."/>
            <person name="Levin A.S.S."/>
            <person name="Costa S.F."/>
        </authorList>
    </citation>
    <scope>NUCLEOTIDE SEQUENCE [LARGE SCALE GENOMIC DNA]</scope>
    <source>
        <strain evidence="2 3">9035ralo</strain>
    </source>
</reference>
<name>A0A848NAH0_9BURK</name>
<dbReference type="AlphaFoldDB" id="A0A848NAH0"/>
<organism evidence="2 3">
    <name type="scientific">Achromobacter ruhlandii</name>
    <dbReference type="NCBI Taxonomy" id="72557"/>
    <lineage>
        <taxon>Bacteria</taxon>
        <taxon>Pseudomonadati</taxon>
        <taxon>Pseudomonadota</taxon>
        <taxon>Betaproteobacteria</taxon>
        <taxon>Burkholderiales</taxon>
        <taxon>Alcaligenaceae</taxon>
        <taxon>Achromobacter</taxon>
    </lineage>
</organism>
<feature type="compositionally biased region" description="Basic and acidic residues" evidence="1">
    <location>
        <begin position="113"/>
        <end position="129"/>
    </location>
</feature>
<evidence type="ECO:0000313" key="2">
    <source>
        <dbReference type="EMBL" id="NMU88596.1"/>
    </source>
</evidence>
<dbReference type="RefSeq" id="WP_169535736.1">
    <property type="nucleotide sequence ID" value="NZ_JABBZE010000006.1"/>
</dbReference>
<feature type="compositionally biased region" description="Gly residues" evidence="1">
    <location>
        <begin position="151"/>
        <end position="160"/>
    </location>
</feature>
<protein>
    <recommendedName>
        <fullName evidence="4">DUF1376 domain-containing protein</fullName>
    </recommendedName>
</protein>
<dbReference type="Proteomes" id="UP000542405">
    <property type="component" value="Unassembled WGS sequence"/>
</dbReference>
<feature type="region of interest" description="Disordered" evidence="1">
    <location>
        <begin position="113"/>
        <end position="199"/>
    </location>
</feature>
<dbReference type="EMBL" id="JABBZE010000006">
    <property type="protein sequence ID" value="NMU88596.1"/>
    <property type="molecule type" value="Genomic_DNA"/>
</dbReference>
<comment type="caution">
    <text evidence="2">The sequence shown here is derived from an EMBL/GenBank/DDBJ whole genome shotgun (WGS) entry which is preliminary data.</text>
</comment>
<sequence length="359" mass="38392">MTKPAPYPADTRAKGWRFELDHERIRQSDTWALAAPEIRPWLLMLWMTAWEQTPCGSLPQDDELIAARIGMPLAQFQVCKARLMRGWWLADDGRLYHDTLAERVLEMIERRDGERNRKAEYRERKKAERAAAQNGNSPGSSAGSPDLSHGTGAGLPGDSGGSDATGTGTGTSNKKDMAAAALHPPARDPVDNSPPPSESIWLAAQEDCAAGYAKLLNSLEKVRGKTAKFVSSDLRLAAWEKQGVTRAQLVEAYHLAVADREKSGDTGPVNAGFVDVFLVKVLHPGTAAGGVGGGGAPAKGVDPLGWALTASGIEAQGAKLGVQQLPGEQFPDFKTRVHAAAGLSEADRARLLADYGVRV</sequence>
<accession>A0A848NAH0</accession>
<evidence type="ECO:0000256" key="1">
    <source>
        <dbReference type="SAM" id="MobiDB-lite"/>
    </source>
</evidence>